<evidence type="ECO:0000259" key="11">
    <source>
        <dbReference type="Pfam" id="PF17975"/>
    </source>
</evidence>
<name>A0A942TFS8_9BACI</name>
<evidence type="ECO:0000256" key="3">
    <source>
        <dbReference type="ARBA" id="ARBA00012275"/>
    </source>
</evidence>
<dbReference type="InterPro" id="IPR050862">
    <property type="entry name" value="RdRp_reductase_class-2"/>
</dbReference>
<evidence type="ECO:0000256" key="9">
    <source>
        <dbReference type="ARBA" id="ARBA00023285"/>
    </source>
</evidence>
<dbReference type="GO" id="GO:0008998">
    <property type="term" value="F:ribonucleoside-triphosphate reductase (thioredoxin) activity"/>
    <property type="evidence" value="ECO:0007669"/>
    <property type="project" value="UniProtKB-EC"/>
</dbReference>
<dbReference type="EC" id="1.17.4.2" evidence="3"/>
<dbReference type="EMBL" id="JAGYPG010000002">
    <property type="protein sequence ID" value="MBS4195359.1"/>
    <property type="molecule type" value="Genomic_DNA"/>
</dbReference>
<evidence type="ECO:0000256" key="7">
    <source>
        <dbReference type="ARBA" id="ARBA00023157"/>
    </source>
</evidence>
<proteinExistence type="inferred from homology"/>
<evidence type="ECO:0000256" key="2">
    <source>
        <dbReference type="ARBA" id="ARBA00005654"/>
    </source>
</evidence>
<reference evidence="13 14" key="1">
    <citation type="submission" date="2021-05" db="EMBL/GenBank/DDBJ databases">
        <title>Novel Bacillus species.</title>
        <authorList>
            <person name="Liu G."/>
        </authorList>
    </citation>
    <scope>NUCLEOTIDE SEQUENCE [LARGE SCALE GENOMIC DNA]</scope>
    <source>
        <strain evidence="14">FJAT-49780</strain>
    </source>
</reference>
<dbReference type="InterPro" id="IPR054158">
    <property type="entry name" value="RNR-II_ins_dom"/>
</dbReference>
<organism evidence="13 14">
    <name type="scientific">Lederbergia citri</name>
    <dbReference type="NCBI Taxonomy" id="2833580"/>
    <lineage>
        <taxon>Bacteria</taxon>
        <taxon>Bacillati</taxon>
        <taxon>Bacillota</taxon>
        <taxon>Bacilli</taxon>
        <taxon>Bacillales</taxon>
        <taxon>Bacillaceae</taxon>
        <taxon>Lederbergia</taxon>
    </lineage>
</organism>
<evidence type="ECO:0000256" key="6">
    <source>
        <dbReference type="ARBA" id="ARBA00023002"/>
    </source>
</evidence>
<dbReference type="GO" id="GO:0004748">
    <property type="term" value="F:ribonucleoside-diphosphate reductase activity, thioredoxin disulfide as acceptor"/>
    <property type="evidence" value="ECO:0007669"/>
    <property type="project" value="TreeGrafter"/>
</dbReference>
<dbReference type="GO" id="GO:0006260">
    <property type="term" value="P:DNA replication"/>
    <property type="evidence" value="ECO:0007669"/>
    <property type="project" value="UniProtKB-KW"/>
</dbReference>
<dbReference type="Proteomes" id="UP000681414">
    <property type="component" value="Unassembled WGS sequence"/>
</dbReference>
<dbReference type="SUPFAM" id="SSF51998">
    <property type="entry name" value="PFL-like glycyl radical enzymes"/>
    <property type="match status" value="1"/>
</dbReference>
<keyword evidence="6" id="KW-0560">Oxidoreductase</keyword>
<keyword evidence="7" id="KW-1015">Disulfide bond</keyword>
<keyword evidence="4" id="KW-0846">Cobalamin</keyword>
<evidence type="ECO:0000313" key="13">
    <source>
        <dbReference type="EMBL" id="MBS4195359.1"/>
    </source>
</evidence>
<keyword evidence="5" id="KW-0235">DNA replication</keyword>
<comment type="caution">
    <text evidence="13">The sequence shown here is derived from an EMBL/GenBank/DDBJ whole genome shotgun (WGS) entry which is preliminary data.</text>
</comment>
<evidence type="ECO:0000256" key="1">
    <source>
        <dbReference type="ARBA" id="ARBA00001922"/>
    </source>
</evidence>
<evidence type="ECO:0000256" key="5">
    <source>
        <dbReference type="ARBA" id="ARBA00022705"/>
    </source>
</evidence>
<dbReference type="Gene3D" id="3.20.70.20">
    <property type="match status" value="1"/>
</dbReference>
<evidence type="ECO:0000259" key="12">
    <source>
        <dbReference type="Pfam" id="PF21995"/>
    </source>
</evidence>
<protein>
    <recommendedName>
        <fullName evidence="3">ribonucleoside-triphosphate reductase (thioredoxin)</fullName>
        <ecNumber evidence="3">1.17.4.2</ecNumber>
    </recommendedName>
</protein>
<sequence length="432" mass="49570">MKQLLTDEFIEQYPDFPAHMNALGQFVYYRTYSRYLPAEGRRETWKETCRRATEYNVGLGVKHVEKIGYEVDYAKYRKEAEEFFDSMFNLRQFLSGRTLWVGGSDQGVAEKFPLANFNCSFLNIRSWDDLGDLFYLLLVGTGVGFKCTKAFAQELAPIRTNVEVIHEPYTQRYPLVKEANTSLYVINEGTKAVIHVGDSKEGWVESLRVFLRLLTEKEYESVQTIGIYYDYIRPQGSRLHTFGGTASGYEPLKEMFEGIVKVLRNELDPSLAPLECVYNTQFKRVRPIHILDIGNLIGNNVVVGGVRRTAEIFLMDADDYECIFAKYGINGIWNVEQHEKVVGLVEELGMNELANKLAAIEPMNPNARPLHHRRMSNNSIAFESKPSREQLNLIFEMMKAEGEPKKLGFVSETVRRNSSKCWDTLKPTVRIA</sequence>
<dbReference type="PANTHER" id="PTHR43371">
    <property type="entry name" value="VITAMIN B12-DEPENDENT RIBONUCLEOTIDE REDUCTASE"/>
    <property type="match status" value="1"/>
</dbReference>
<dbReference type="AlphaFoldDB" id="A0A942TFS8"/>
<dbReference type="GO" id="GO:0031419">
    <property type="term" value="F:cobalamin binding"/>
    <property type="evidence" value="ECO:0007669"/>
    <property type="project" value="UniProtKB-KW"/>
</dbReference>
<evidence type="ECO:0000256" key="4">
    <source>
        <dbReference type="ARBA" id="ARBA00022628"/>
    </source>
</evidence>
<feature type="domain" description="B12-dependent ribonucleotide reductase insertion" evidence="12">
    <location>
        <begin position="190"/>
        <end position="263"/>
    </location>
</feature>
<comment type="catalytic activity">
    <reaction evidence="10">
        <text>a 2'-deoxyribonucleoside 5'-triphosphate + [thioredoxin]-disulfide + H2O = a ribonucleoside 5'-triphosphate + [thioredoxin]-dithiol</text>
        <dbReference type="Rhea" id="RHEA:12701"/>
        <dbReference type="Rhea" id="RHEA-COMP:10698"/>
        <dbReference type="Rhea" id="RHEA-COMP:10700"/>
        <dbReference type="ChEBI" id="CHEBI:15377"/>
        <dbReference type="ChEBI" id="CHEBI:29950"/>
        <dbReference type="ChEBI" id="CHEBI:50058"/>
        <dbReference type="ChEBI" id="CHEBI:61557"/>
        <dbReference type="ChEBI" id="CHEBI:61560"/>
        <dbReference type="EC" id="1.17.4.2"/>
    </reaction>
</comment>
<gene>
    <name evidence="13" type="ORF">KHA97_09860</name>
</gene>
<comment type="similarity">
    <text evidence="2">Belongs to the class II ribonucleoside-triphosphate reductase family.</text>
</comment>
<keyword evidence="9" id="KW-0170">Cobalt</keyword>
<dbReference type="PANTHER" id="PTHR43371:SF1">
    <property type="entry name" value="RIBONUCLEOSIDE-DIPHOSPHATE REDUCTASE"/>
    <property type="match status" value="1"/>
</dbReference>
<dbReference type="Pfam" id="PF21995">
    <property type="entry name" value="RNR-II_ins_dom"/>
    <property type="match status" value="1"/>
</dbReference>
<evidence type="ECO:0000313" key="14">
    <source>
        <dbReference type="Proteomes" id="UP000681414"/>
    </source>
</evidence>
<evidence type="ECO:0000256" key="8">
    <source>
        <dbReference type="ARBA" id="ARBA00023284"/>
    </source>
</evidence>
<feature type="domain" description="Ribonucleotide reductase alpha-helical" evidence="11">
    <location>
        <begin position="5"/>
        <end position="104"/>
    </location>
</feature>
<accession>A0A942TFS8</accession>
<keyword evidence="8" id="KW-0676">Redox-active center</keyword>
<keyword evidence="14" id="KW-1185">Reference proteome</keyword>
<dbReference type="Gene3D" id="3.30.1620.10">
    <property type="entry name" value="b-12 dependent (class ii) ribonucleotide reductase, Chain A, Domain 2"/>
    <property type="match status" value="1"/>
</dbReference>
<dbReference type="Pfam" id="PF17975">
    <property type="entry name" value="RNR_Alpha"/>
    <property type="match status" value="1"/>
</dbReference>
<dbReference type="InterPro" id="IPR040763">
    <property type="entry name" value="RNR_alpha_hel"/>
</dbReference>
<comment type="cofactor">
    <cofactor evidence="1">
        <name>adenosylcob(III)alamin</name>
        <dbReference type="ChEBI" id="CHEBI:18408"/>
    </cofactor>
</comment>
<evidence type="ECO:0000256" key="10">
    <source>
        <dbReference type="ARBA" id="ARBA00048987"/>
    </source>
</evidence>